<keyword evidence="2" id="KW-1185">Reference proteome</keyword>
<dbReference type="AlphaFoldDB" id="A0A091CKD9"/>
<gene>
    <name evidence="1" type="ORF">H920_19498</name>
</gene>
<dbReference type="GO" id="GO:0016301">
    <property type="term" value="F:kinase activity"/>
    <property type="evidence" value="ECO:0007669"/>
    <property type="project" value="UniProtKB-KW"/>
</dbReference>
<name>A0A091CKD9_FUKDA</name>
<evidence type="ECO:0000313" key="1">
    <source>
        <dbReference type="EMBL" id="KFO19119.1"/>
    </source>
</evidence>
<reference evidence="1 2" key="1">
    <citation type="submission" date="2013-11" db="EMBL/GenBank/DDBJ databases">
        <title>The Damaraland mole rat (Fukomys damarensis) genome and evolution of African mole rats.</title>
        <authorList>
            <person name="Gladyshev V.N."/>
            <person name="Fang X."/>
        </authorList>
    </citation>
    <scope>NUCLEOTIDE SEQUENCE [LARGE SCALE GENOMIC DNA]</scope>
    <source>
        <tissue evidence="1">Liver</tissue>
    </source>
</reference>
<keyword evidence="1" id="KW-0808">Transferase</keyword>
<organism evidence="1 2">
    <name type="scientific">Fukomys damarensis</name>
    <name type="common">Damaraland mole rat</name>
    <name type="synonym">Cryptomys damarensis</name>
    <dbReference type="NCBI Taxonomy" id="885580"/>
    <lineage>
        <taxon>Eukaryota</taxon>
        <taxon>Metazoa</taxon>
        <taxon>Chordata</taxon>
        <taxon>Craniata</taxon>
        <taxon>Vertebrata</taxon>
        <taxon>Euteleostomi</taxon>
        <taxon>Mammalia</taxon>
        <taxon>Eutheria</taxon>
        <taxon>Euarchontoglires</taxon>
        <taxon>Glires</taxon>
        <taxon>Rodentia</taxon>
        <taxon>Hystricomorpha</taxon>
        <taxon>Bathyergidae</taxon>
        <taxon>Fukomys</taxon>
    </lineage>
</organism>
<keyword evidence="1" id="KW-0418">Kinase</keyword>
<dbReference type="EMBL" id="KN125168">
    <property type="protein sequence ID" value="KFO19119.1"/>
    <property type="molecule type" value="Genomic_DNA"/>
</dbReference>
<sequence length="100" mass="11567">MENGEEEEEEEDSWLAPIIEDTSKANIVYLQKELEDLELKKQEKKQLKAFPTQKAKIETGICEEHMDDSSLGQMLNKAKKIPEEILVKVNIMVLQVLAYF</sequence>
<accession>A0A091CKD9</accession>
<evidence type="ECO:0000313" key="2">
    <source>
        <dbReference type="Proteomes" id="UP000028990"/>
    </source>
</evidence>
<dbReference type="Proteomes" id="UP000028990">
    <property type="component" value="Unassembled WGS sequence"/>
</dbReference>
<protein>
    <submittedName>
        <fullName evidence="1">Dual specificity mitogen-activated protein kinase kinase 2</fullName>
    </submittedName>
</protein>
<proteinExistence type="predicted"/>